<name>A0ABV7WR69_9GAMM</name>
<evidence type="ECO:0000256" key="1">
    <source>
        <dbReference type="ARBA" id="ARBA00004370"/>
    </source>
</evidence>
<keyword evidence="5 6" id="KW-0472">Membrane</keyword>
<evidence type="ECO:0000256" key="3">
    <source>
        <dbReference type="ARBA" id="ARBA00022692"/>
    </source>
</evidence>
<evidence type="ECO:0000256" key="4">
    <source>
        <dbReference type="ARBA" id="ARBA00022989"/>
    </source>
</evidence>
<organism evidence="7 8">
    <name type="scientific">Reinekea marina</name>
    <dbReference type="NCBI Taxonomy" id="1310421"/>
    <lineage>
        <taxon>Bacteria</taxon>
        <taxon>Pseudomonadati</taxon>
        <taxon>Pseudomonadota</taxon>
        <taxon>Gammaproteobacteria</taxon>
        <taxon>Oceanospirillales</taxon>
        <taxon>Saccharospirillaceae</taxon>
        <taxon>Reinekea</taxon>
    </lineage>
</organism>
<dbReference type="EMBL" id="JBHRYN010000007">
    <property type="protein sequence ID" value="MFC3700985.1"/>
    <property type="molecule type" value="Genomic_DNA"/>
</dbReference>
<evidence type="ECO:0000256" key="2">
    <source>
        <dbReference type="ARBA" id="ARBA00007165"/>
    </source>
</evidence>
<evidence type="ECO:0000256" key="6">
    <source>
        <dbReference type="RuleBase" id="RU363076"/>
    </source>
</evidence>
<dbReference type="InterPro" id="IPR002994">
    <property type="entry name" value="Surf1/Shy1"/>
</dbReference>
<keyword evidence="3 6" id="KW-0812">Transmembrane</keyword>
<reference evidence="8" key="1">
    <citation type="journal article" date="2019" name="Int. J. Syst. Evol. Microbiol.">
        <title>The Global Catalogue of Microorganisms (GCM) 10K type strain sequencing project: providing services to taxonomists for standard genome sequencing and annotation.</title>
        <authorList>
            <consortium name="The Broad Institute Genomics Platform"/>
            <consortium name="The Broad Institute Genome Sequencing Center for Infectious Disease"/>
            <person name="Wu L."/>
            <person name="Ma J."/>
        </authorList>
    </citation>
    <scope>NUCLEOTIDE SEQUENCE [LARGE SCALE GENOMIC DNA]</scope>
    <source>
        <strain evidence="8">CECT 8288</strain>
    </source>
</reference>
<evidence type="ECO:0000256" key="5">
    <source>
        <dbReference type="ARBA" id="ARBA00023136"/>
    </source>
</evidence>
<dbReference type="PROSITE" id="PS50895">
    <property type="entry name" value="SURF1"/>
    <property type="match status" value="1"/>
</dbReference>
<dbReference type="InterPro" id="IPR045214">
    <property type="entry name" value="Surf1/Surf4"/>
</dbReference>
<comment type="similarity">
    <text evidence="2 6">Belongs to the SURF1 family.</text>
</comment>
<sequence>MKVPVIVVLKRFKPGKLLTVFFTVFFCLFLTLGFWQLNRAHEKSILAEQVNSSASQFEASTNPSPYQSFKIAGQFTELPTFYMDNRTLNGQAGYEVWLFFETKQGRWLVSSGWVAGLNTREKMPSFELSTKPQAIEIIVRPDSENPMYGVDTNTPLNDGKSVWLVQSLNQQWIENLYPKKPLLGLAQLKDSELFGVGPSVWQPSVMTVEKHLGYSLQWFGMSIALLGMFLYAGFSRKQQQ</sequence>
<keyword evidence="6" id="KW-1003">Cell membrane</keyword>
<comment type="caution">
    <text evidence="7">The sequence shown here is derived from an EMBL/GenBank/DDBJ whole genome shotgun (WGS) entry which is preliminary data.</text>
</comment>
<dbReference type="PANTHER" id="PTHR23427:SF2">
    <property type="entry name" value="SURFEIT LOCUS PROTEIN 1"/>
    <property type="match status" value="1"/>
</dbReference>
<comment type="caution">
    <text evidence="6">Lacks conserved residue(s) required for the propagation of feature annotation.</text>
</comment>
<feature type="transmembrane region" description="Helical" evidence="6">
    <location>
        <begin position="216"/>
        <end position="234"/>
    </location>
</feature>
<evidence type="ECO:0000313" key="8">
    <source>
        <dbReference type="Proteomes" id="UP001595710"/>
    </source>
</evidence>
<dbReference type="RefSeq" id="WP_290280323.1">
    <property type="nucleotide sequence ID" value="NZ_JAUFQI010000001.1"/>
</dbReference>
<dbReference type="Proteomes" id="UP001595710">
    <property type="component" value="Unassembled WGS sequence"/>
</dbReference>
<proteinExistence type="inferred from homology"/>
<dbReference type="CDD" id="cd06662">
    <property type="entry name" value="SURF1"/>
    <property type="match status" value="1"/>
</dbReference>
<evidence type="ECO:0000313" key="7">
    <source>
        <dbReference type="EMBL" id="MFC3700985.1"/>
    </source>
</evidence>
<dbReference type="PANTHER" id="PTHR23427">
    <property type="entry name" value="SURFEIT LOCUS PROTEIN"/>
    <property type="match status" value="1"/>
</dbReference>
<keyword evidence="4 6" id="KW-1133">Transmembrane helix</keyword>
<dbReference type="Pfam" id="PF02104">
    <property type="entry name" value="SURF1"/>
    <property type="match status" value="1"/>
</dbReference>
<keyword evidence="8" id="KW-1185">Reference proteome</keyword>
<protein>
    <recommendedName>
        <fullName evidence="6">SURF1-like protein</fullName>
    </recommendedName>
</protein>
<gene>
    <name evidence="7" type="ORF">ACFOND_04960</name>
</gene>
<comment type="subcellular location">
    <subcellularLocation>
        <location evidence="6">Cell membrane</location>
        <topology evidence="6">Multi-pass membrane protein</topology>
    </subcellularLocation>
    <subcellularLocation>
        <location evidence="1">Membrane</location>
    </subcellularLocation>
</comment>
<accession>A0ABV7WR69</accession>